<reference evidence="1 2" key="2">
    <citation type="journal article" date="2017" name="Nature">
        <title>The Apostasia genome and the evolution of orchids.</title>
        <authorList>
            <person name="Zhang G.Q."/>
            <person name="Liu K.W."/>
            <person name="Li Z."/>
            <person name="Lohaus R."/>
            <person name="Hsiao Y.Y."/>
            <person name="Niu S.C."/>
            <person name="Wang J.Y."/>
            <person name="Lin Y.C."/>
            <person name="Xu Q."/>
            <person name="Chen L.J."/>
            <person name="Yoshida K."/>
            <person name="Fujiwara S."/>
            <person name="Wang Z.W."/>
            <person name="Zhang Y.Q."/>
            <person name="Mitsuda N."/>
            <person name="Wang M."/>
            <person name="Liu G.H."/>
            <person name="Pecoraro L."/>
            <person name="Huang H.X."/>
            <person name="Xiao X.J."/>
            <person name="Lin M."/>
            <person name="Wu X.Y."/>
            <person name="Wu W.L."/>
            <person name="Chen Y.Y."/>
            <person name="Chang S.B."/>
            <person name="Sakamoto S."/>
            <person name="Ohme-Takagi M."/>
            <person name="Yagi M."/>
            <person name="Zeng S.J."/>
            <person name="Shen C.Y."/>
            <person name="Yeh C.M."/>
            <person name="Luo Y.B."/>
            <person name="Tsai W.C."/>
            <person name="Van de Peer Y."/>
            <person name="Liu Z.J."/>
        </authorList>
    </citation>
    <scope>NUCLEOTIDE SEQUENCE [LARGE SCALE GENOMIC DNA]</scope>
    <source>
        <tissue evidence="1">The whole plant</tissue>
    </source>
</reference>
<reference evidence="1 2" key="1">
    <citation type="journal article" date="2016" name="Sci. Rep.">
        <title>The Dendrobium catenatum Lindl. genome sequence provides insights into polysaccharide synthase, floral development and adaptive evolution.</title>
        <authorList>
            <person name="Zhang G.Q."/>
            <person name="Xu Q."/>
            <person name="Bian C."/>
            <person name="Tsai W.C."/>
            <person name="Yeh C.M."/>
            <person name="Liu K.W."/>
            <person name="Yoshida K."/>
            <person name="Zhang L.S."/>
            <person name="Chang S.B."/>
            <person name="Chen F."/>
            <person name="Shi Y."/>
            <person name="Su Y.Y."/>
            <person name="Zhang Y.Q."/>
            <person name="Chen L.J."/>
            <person name="Yin Y."/>
            <person name="Lin M."/>
            <person name="Huang H."/>
            <person name="Deng H."/>
            <person name="Wang Z.W."/>
            <person name="Zhu S.L."/>
            <person name="Zhao X."/>
            <person name="Deng C."/>
            <person name="Niu S.C."/>
            <person name="Huang J."/>
            <person name="Wang M."/>
            <person name="Liu G.H."/>
            <person name="Yang H.J."/>
            <person name="Xiao X.J."/>
            <person name="Hsiao Y.Y."/>
            <person name="Wu W.L."/>
            <person name="Chen Y.Y."/>
            <person name="Mitsuda N."/>
            <person name="Ohme-Takagi M."/>
            <person name="Luo Y.B."/>
            <person name="Van de Peer Y."/>
            <person name="Liu Z.J."/>
        </authorList>
    </citation>
    <scope>NUCLEOTIDE SEQUENCE [LARGE SCALE GENOMIC DNA]</scope>
    <source>
        <tissue evidence="1">The whole plant</tissue>
    </source>
</reference>
<name>A0A2I0WCA7_9ASPA</name>
<accession>A0A2I0WCA7</accession>
<gene>
    <name evidence="1" type="ORF">MA16_Dca025752</name>
</gene>
<evidence type="ECO:0000313" key="1">
    <source>
        <dbReference type="EMBL" id="PKU73290.1"/>
    </source>
</evidence>
<organism evidence="1 2">
    <name type="scientific">Dendrobium catenatum</name>
    <dbReference type="NCBI Taxonomy" id="906689"/>
    <lineage>
        <taxon>Eukaryota</taxon>
        <taxon>Viridiplantae</taxon>
        <taxon>Streptophyta</taxon>
        <taxon>Embryophyta</taxon>
        <taxon>Tracheophyta</taxon>
        <taxon>Spermatophyta</taxon>
        <taxon>Magnoliopsida</taxon>
        <taxon>Liliopsida</taxon>
        <taxon>Asparagales</taxon>
        <taxon>Orchidaceae</taxon>
        <taxon>Epidendroideae</taxon>
        <taxon>Malaxideae</taxon>
        <taxon>Dendrobiinae</taxon>
        <taxon>Dendrobium</taxon>
    </lineage>
</organism>
<protein>
    <submittedName>
        <fullName evidence="1">Uncharacterized protein</fullName>
    </submittedName>
</protein>
<keyword evidence="2" id="KW-1185">Reference proteome</keyword>
<evidence type="ECO:0000313" key="2">
    <source>
        <dbReference type="Proteomes" id="UP000233837"/>
    </source>
</evidence>
<sequence>MTGFPDVNCENLLSIDIPQKWFSDSFPTRLLHKQSLTLKDESDLSHYFQLSTTGFSFKTMKETPLIRYLAGHSGALGNLSSRPIFKSVDSKVGC</sequence>
<dbReference type="AlphaFoldDB" id="A0A2I0WCA7"/>
<proteinExistence type="predicted"/>
<dbReference type="EMBL" id="KZ502757">
    <property type="protein sequence ID" value="PKU73290.1"/>
    <property type="molecule type" value="Genomic_DNA"/>
</dbReference>
<dbReference type="Proteomes" id="UP000233837">
    <property type="component" value="Unassembled WGS sequence"/>
</dbReference>